<dbReference type="EMBL" id="QQWE01000006">
    <property type="protein sequence ID" value="REJ54880.1"/>
    <property type="molecule type" value="Genomic_DNA"/>
</dbReference>
<comment type="caution">
    <text evidence="1">The sequence shown here is derived from an EMBL/GenBank/DDBJ whole genome shotgun (WGS) entry which is preliminary data.</text>
</comment>
<gene>
    <name evidence="1" type="ORF">DWQ56_18035</name>
</gene>
<dbReference type="Proteomes" id="UP000256301">
    <property type="component" value="Unassembled WGS sequence"/>
</dbReference>
<protein>
    <submittedName>
        <fullName evidence="1">Uncharacterized protein</fullName>
    </submittedName>
</protein>
<name>A0A3E0M531_MICAE</name>
<dbReference type="AlphaFoldDB" id="A0A3E0M531"/>
<accession>A0A3E0M531</accession>
<sequence>MTGSIPFSIESSDNFERSFKKLAKVHKNSFVELITKTLEDLIDDQYPHNSRFLTIPDVFKSLRGGQAS</sequence>
<proteinExistence type="predicted"/>
<reference evidence="1 2" key="1">
    <citation type="submission" date="2017-08" db="EMBL/GenBank/DDBJ databases">
        <title>Functional genomic and metabolic studies of the symbiotic interactions of six Microcystis-dominated communities.</title>
        <authorList>
            <person name="Li Q."/>
            <person name="Lin F."/>
        </authorList>
    </citation>
    <scope>NUCLEOTIDE SEQUENCE [LARGE SCALE GENOMIC DNA]</scope>
    <source>
        <strain evidence="1">DA14</strain>
    </source>
</reference>
<organism evidence="1 2">
    <name type="scientific">Microcystis aeruginosa DA14</name>
    <dbReference type="NCBI Taxonomy" id="1987506"/>
    <lineage>
        <taxon>Bacteria</taxon>
        <taxon>Bacillati</taxon>
        <taxon>Cyanobacteriota</taxon>
        <taxon>Cyanophyceae</taxon>
        <taxon>Oscillatoriophycideae</taxon>
        <taxon>Chroococcales</taxon>
        <taxon>Microcystaceae</taxon>
        <taxon>Microcystis</taxon>
    </lineage>
</organism>
<evidence type="ECO:0000313" key="2">
    <source>
        <dbReference type="Proteomes" id="UP000256301"/>
    </source>
</evidence>
<evidence type="ECO:0000313" key="1">
    <source>
        <dbReference type="EMBL" id="REJ54880.1"/>
    </source>
</evidence>